<feature type="domain" description="DUF7151" evidence="2">
    <location>
        <begin position="72"/>
        <end position="118"/>
    </location>
</feature>
<organism evidence="3 4">
    <name type="scientific">Corallococcus macrosporus</name>
    <dbReference type="NCBI Taxonomy" id="35"/>
    <lineage>
        <taxon>Bacteria</taxon>
        <taxon>Pseudomonadati</taxon>
        <taxon>Myxococcota</taxon>
        <taxon>Myxococcia</taxon>
        <taxon>Myxococcales</taxon>
        <taxon>Cystobacterineae</taxon>
        <taxon>Myxococcaceae</taxon>
        <taxon>Corallococcus</taxon>
    </lineage>
</organism>
<feature type="compositionally biased region" description="Low complexity" evidence="1">
    <location>
        <begin position="136"/>
        <end position="161"/>
    </location>
</feature>
<dbReference type="Pfam" id="PF01391">
    <property type="entry name" value="Collagen"/>
    <property type="match status" value="1"/>
</dbReference>
<dbReference type="InterPro" id="IPR008160">
    <property type="entry name" value="Collagen"/>
</dbReference>
<dbReference type="Proteomes" id="UP000664052">
    <property type="component" value="Unassembled WGS sequence"/>
</dbReference>
<keyword evidence="4" id="KW-1185">Reference proteome</keyword>
<evidence type="ECO:0000313" key="4">
    <source>
        <dbReference type="Proteomes" id="UP000664052"/>
    </source>
</evidence>
<dbReference type="RefSeq" id="WP_207057913.1">
    <property type="nucleotide sequence ID" value="NZ_JAFIMU010000017.1"/>
</dbReference>
<sequence>MRIHFATGVLRSHVLRATLSAGLLGVAACKGSAGSEGSQGPAGPQGPPGAQGPQGPAGPEGGPPGPQGLSALLLTTPEPAGANCGFGGVKLESGIDRNGDGDLLDDGEVNASATKYLCNGAQGPKGDTGAVGAVGETGPQGPQGDTGATGPTGPQGPKGDTGSQGAQGESGALALAYGDGSAGDFNLPAFSNTRFFTAGNFPAAGANLMFHDVTIDGMLIVSSGTMIRATGDIVIGQGGSIIVSPDFQIQTLNPSQKGIAMSASFNHLGGRGLDRGRTSLVTRADVLGGGSGFRSTTNPDILGGDGGGRLILAARGNIIIRGTVEANAYQGINNSISTINRPGGSPTPVAGGGGGGGGVISLISRGTITVESTGKVLANGGNGAVGWNGATPVAGQMYGGGGGGGGGIIQFLGANTPVIVNPANVQVNGGTAGASAVSGTATTLVQTGGGGGACAGNGGEGTKSILGADASKAGDPGDLITVKAAQPELLFY</sequence>
<accession>A0ABS3DPY4</accession>
<comment type="caution">
    <text evidence="3">The sequence shown here is derived from an EMBL/GenBank/DDBJ whole genome shotgun (WGS) entry which is preliminary data.</text>
</comment>
<feature type="region of interest" description="Disordered" evidence="1">
    <location>
        <begin position="30"/>
        <end position="77"/>
    </location>
</feature>
<evidence type="ECO:0000259" key="2">
    <source>
        <dbReference type="Pfam" id="PF23657"/>
    </source>
</evidence>
<feature type="region of interest" description="Disordered" evidence="1">
    <location>
        <begin position="119"/>
        <end position="168"/>
    </location>
</feature>
<dbReference type="InterPro" id="IPR055575">
    <property type="entry name" value="DUF7151"/>
</dbReference>
<reference evidence="3 4" key="1">
    <citation type="submission" date="2021-02" db="EMBL/GenBank/DDBJ databases">
        <title>De Novo genome assembly of isolated myxobacteria.</title>
        <authorList>
            <person name="Stevens D.C."/>
        </authorList>
    </citation>
    <scope>NUCLEOTIDE SEQUENCE [LARGE SCALE GENOMIC DNA]</scope>
    <source>
        <strain evidence="3 4">ATCC 29039</strain>
    </source>
</reference>
<proteinExistence type="predicted"/>
<dbReference type="EMBL" id="JAFIMU010000017">
    <property type="protein sequence ID" value="MBN8233389.1"/>
    <property type="molecule type" value="Genomic_DNA"/>
</dbReference>
<dbReference type="Pfam" id="PF23657">
    <property type="entry name" value="DUF7151"/>
    <property type="match status" value="1"/>
</dbReference>
<dbReference type="PROSITE" id="PS51257">
    <property type="entry name" value="PROKAR_LIPOPROTEIN"/>
    <property type="match status" value="1"/>
</dbReference>
<name>A0ABS3DPY4_9BACT</name>
<evidence type="ECO:0000313" key="3">
    <source>
        <dbReference type="EMBL" id="MBN8233389.1"/>
    </source>
</evidence>
<evidence type="ECO:0000256" key="1">
    <source>
        <dbReference type="SAM" id="MobiDB-lite"/>
    </source>
</evidence>
<feature type="compositionally biased region" description="Low complexity" evidence="1">
    <location>
        <begin position="31"/>
        <end position="42"/>
    </location>
</feature>
<protein>
    <submittedName>
        <fullName evidence="3">Collagen-like protein</fullName>
    </submittedName>
</protein>
<gene>
    <name evidence="3" type="ORF">JYK02_38315</name>
</gene>